<dbReference type="SUPFAM" id="SSF55469">
    <property type="entry name" value="FMN-dependent nitroreductase-like"/>
    <property type="match status" value="1"/>
</dbReference>
<protein>
    <recommendedName>
        <fullName evidence="9">EF-hand domain-containing protein</fullName>
    </recommendedName>
</protein>
<evidence type="ECO:0000256" key="4">
    <source>
        <dbReference type="ARBA" id="ARBA00022643"/>
    </source>
</evidence>
<dbReference type="EMBL" id="BRYA01000225">
    <property type="protein sequence ID" value="GMI44779.1"/>
    <property type="molecule type" value="Genomic_DNA"/>
</dbReference>
<keyword evidence="11" id="KW-1185">Reference proteome</keyword>
<dbReference type="Gene3D" id="3.40.109.10">
    <property type="entry name" value="NADH Oxidase"/>
    <property type="match status" value="1"/>
</dbReference>
<dbReference type="GO" id="GO:0016491">
    <property type="term" value="F:oxidoreductase activity"/>
    <property type="evidence" value="ECO:0007669"/>
    <property type="project" value="UniProtKB-KW"/>
</dbReference>
<evidence type="ECO:0000256" key="7">
    <source>
        <dbReference type="ARBA" id="ARBA00023002"/>
    </source>
</evidence>
<dbReference type="PROSITE" id="PS50222">
    <property type="entry name" value="EF_HAND_2"/>
    <property type="match status" value="1"/>
</dbReference>
<dbReference type="InterPro" id="IPR026021">
    <property type="entry name" value="YdjA-like"/>
</dbReference>
<keyword evidence="3" id="KW-0285">Flavoprotein</keyword>
<feature type="domain" description="EF-hand" evidence="9">
    <location>
        <begin position="3"/>
        <end position="38"/>
    </location>
</feature>
<sequence>MVASHDEVSALFKTLDVDGSGSICFEEFTTWYEDTLETCLMDGPSSPSSIIDNIKTRRTVNNFSTTPVPKDLVTEALEAAIMAPNHRMTEPWRFISLGPKAIKNVAALSPTKESRWSAIPGWMVVTAPKSSDPLVEKEDYAAVCCAVQNFQLALWANKVGTKWTTGDITRTDAFNSICGIDGEVESVVGCIWYGWAAGEGEVKEGKRRKSVSDVLSELE</sequence>
<name>A0A9W7GH37_9STRA</name>
<comment type="caution">
    <text evidence="10">The sequence shown here is derived from an EMBL/GenBank/DDBJ whole genome shotgun (WGS) entry which is preliminary data.</text>
</comment>
<keyword evidence="4" id="KW-0288">FMN</keyword>
<dbReference type="Gene3D" id="1.10.238.10">
    <property type="entry name" value="EF-hand"/>
    <property type="match status" value="1"/>
</dbReference>
<dbReference type="PANTHER" id="PTHR43821">
    <property type="entry name" value="NAD(P)H NITROREDUCTASE YDJA-RELATED"/>
    <property type="match status" value="1"/>
</dbReference>
<evidence type="ECO:0000313" key="11">
    <source>
        <dbReference type="Proteomes" id="UP001165065"/>
    </source>
</evidence>
<dbReference type="InterPro" id="IPR018247">
    <property type="entry name" value="EF_Hand_1_Ca_BS"/>
</dbReference>
<evidence type="ECO:0000256" key="8">
    <source>
        <dbReference type="ARBA" id="ARBA00023027"/>
    </source>
</evidence>
<evidence type="ECO:0000256" key="1">
    <source>
        <dbReference type="ARBA" id="ARBA00001917"/>
    </source>
</evidence>
<dbReference type="OrthoDB" id="26525at2759"/>
<dbReference type="InterPro" id="IPR000415">
    <property type="entry name" value="Nitroreductase-like"/>
</dbReference>
<evidence type="ECO:0000256" key="6">
    <source>
        <dbReference type="ARBA" id="ARBA00022857"/>
    </source>
</evidence>
<comment type="similarity">
    <text evidence="2">Belongs to the nitroreductase family.</text>
</comment>
<dbReference type="PROSITE" id="PS00018">
    <property type="entry name" value="EF_HAND_1"/>
    <property type="match status" value="1"/>
</dbReference>
<dbReference type="InterPro" id="IPR011992">
    <property type="entry name" value="EF-hand-dom_pair"/>
</dbReference>
<dbReference type="Proteomes" id="UP001165065">
    <property type="component" value="Unassembled WGS sequence"/>
</dbReference>
<dbReference type="InterPro" id="IPR002048">
    <property type="entry name" value="EF_hand_dom"/>
</dbReference>
<keyword evidence="8" id="KW-0520">NAD</keyword>
<keyword evidence="6" id="KW-0521">NADP</keyword>
<comment type="cofactor">
    <cofactor evidence="1">
        <name>FMN</name>
        <dbReference type="ChEBI" id="CHEBI:58210"/>
    </cofactor>
</comment>
<gene>
    <name evidence="10" type="ORF">TrCOL_g4190</name>
</gene>
<dbReference type="InterPro" id="IPR029479">
    <property type="entry name" value="Nitroreductase"/>
</dbReference>
<dbReference type="GO" id="GO:0005509">
    <property type="term" value="F:calcium ion binding"/>
    <property type="evidence" value="ECO:0007669"/>
    <property type="project" value="InterPro"/>
</dbReference>
<keyword evidence="5" id="KW-0106">Calcium</keyword>
<dbReference type="CDD" id="cd02135">
    <property type="entry name" value="YdjA-like"/>
    <property type="match status" value="1"/>
</dbReference>
<keyword evidence="7" id="KW-0560">Oxidoreductase</keyword>
<evidence type="ECO:0000313" key="10">
    <source>
        <dbReference type="EMBL" id="GMI44779.1"/>
    </source>
</evidence>
<dbReference type="SUPFAM" id="SSF47473">
    <property type="entry name" value="EF-hand"/>
    <property type="match status" value="1"/>
</dbReference>
<dbReference type="InterPro" id="IPR052530">
    <property type="entry name" value="NAD(P)H_nitroreductase"/>
</dbReference>
<proteinExistence type="inferred from homology"/>
<evidence type="ECO:0000256" key="2">
    <source>
        <dbReference type="ARBA" id="ARBA00007118"/>
    </source>
</evidence>
<reference evidence="11" key="1">
    <citation type="journal article" date="2023" name="Commun. Biol.">
        <title>Genome analysis of Parmales, the sister group of diatoms, reveals the evolutionary specialization of diatoms from phago-mixotrophs to photoautotrophs.</title>
        <authorList>
            <person name="Ban H."/>
            <person name="Sato S."/>
            <person name="Yoshikawa S."/>
            <person name="Yamada K."/>
            <person name="Nakamura Y."/>
            <person name="Ichinomiya M."/>
            <person name="Sato N."/>
            <person name="Blanc-Mathieu R."/>
            <person name="Endo H."/>
            <person name="Kuwata A."/>
            <person name="Ogata H."/>
        </authorList>
    </citation>
    <scope>NUCLEOTIDE SEQUENCE [LARGE SCALE GENOMIC DNA]</scope>
</reference>
<evidence type="ECO:0000256" key="5">
    <source>
        <dbReference type="ARBA" id="ARBA00022837"/>
    </source>
</evidence>
<dbReference type="Pfam" id="PF00881">
    <property type="entry name" value="Nitroreductase"/>
    <property type="match status" value="1"/>
</dbReference>
<dbReference type="AlphaFoldDB" id="A0A9W7GH37"/>
<dbReference type="PANTHER" id="PTHR43821:SF1">
    <property type="entry name" value="NAD(P)H NITROREDUCTASE YDJA-RELATED"/>
    <property type="match status" value="1"/>
</dbReference>
<accession>A0A9W7GH37</accession>
<organism evidence="10 11">
    <name type="scientific">Triparma columacea</name>
    <dbReference type="NCBI Taxonomy" id="722753"/>
    <lineage>
        <taxon>Eukaryota</taxon>
        <taxon>Sar</taxon>
        <taxon>Stramenopiles</taxon>
        <taxon>Ochrophyta</taxon>
        <taxon>Bolidophyceae</taxon>
        <taxon>Parmales</taxon>
        <taxon>Triparmaceae</taxon>
        <taxon>Triparma</taxon>
    </lineage>
</organism>
<evidence type="ECO:0000259" key="9">
    <source>
        <dbReference type="PROSITE" id="PS50222"/>
    </source>
</evidence>
<evidence type="ECO:0000256" key="3">
    <source>
        <dbReference type="ARBA" id="ARBA00022630"/>
    </source>
</evidence>